<feature type="transmembrane region" description="Helical" evidence="6">
    <location>
        <begin position="279"/>
        <end position="300"/>
    </location>
</feature>
<evidence type="ECO:0000313" key="7">
    <source>
        <dbReference type="EMBL" id="KAG7299554.1"/>
    </source>
</evidence>
<comment type="caution">
    <text evidence="7">The sequence shown here is derived from an EMBL/GenBank/DDBJ whole genome shotgun (WGS) entry which is preliminary data.</text>
</comment>
<feature type="transmembrane region" description="Helical" evidence="6">
    <location>
        <begin position="320"/>
        <end position="341"/>
    </location>
</feature>
<dbReference type="Pfam" id="PF08395">
    <property type="entry name" value="7tm_7"/>
    <property type="match status" value="1"/>
</dbReference>
<evidence type="ECO:0000256" key="2">
    <source>
        <dbReference type="ARBA" id="ARBA00022475"/>
    </source>
</evidence>
<sequence>MIMIMPKTKKSTPKKVITKIPEIISKQTVLVLQLIGISVFEVYYDKSGKLAKRVSYLGIFGSLFWLGSFGFSAIHACVNDHTILRAYYDTKLKNYGDAYERITSLLYSETVILKVALQVSSCLPFTQYIVDIDKTLASRGVKVDYQHKKTFFITTLQLIPVVLRALTICATLWAIDAVIPIDRIFQLTLTDGVSLMATTFYCHYLYLLMDRYKHINEILSGVKEEVTSKVRIDAATIILENDNFNLENARRTEDNCERIRLSSKVHSMLFKATATVNEVFGMILLVTSLLPLSYIILNMFYFMEATSAGLAHDVKRYVNFLLYIAWAVLYNVLVIFMNVYFSESTVSEARQLSLQLLHQTPAFTAWGLITLDYALILEVPPLTSITLLRFNCHCGLLVEALLHNS</sequence>
<gene>
    <name evidence="7" type="ORF">JYU34_016515</name>
</gene>
<comment type="similarity">
    <text evidence="6">Belongs to the insect chemoreceptor superfamily. Gustatory receptor (GR) family.</text>
</comment>
<comment type="subcellular location">
    <subcellularLocation>
        <location evidence="1 6">Cell membrane</location>
        <topology evidence="1 6">Multi-pass membrane protein</topology>
    </subcellularLocation>
</comment>
<feature type="transmembrane region" description="Helical" evidence="6">
    <location>
        <begin position="23"/>
        <end position="44"/>
    </location>
</feature>
<keyword evidence="6" id="KW-0807">Transducer</keyword>
<reference evidence="7 8" key="1">
    <citation type="submission" date="2021-06" db="EMBL/GenBank/DDBJ databases">
        <title>A haploid diamondback moth (Plutella xylostella L.) genome assembly resolves 31 chromosomes and identifies a diamide resistance mutation.</title>
        <authorList>
            <person name="Ward C.M."/>
            <person name="Perry K.D."/>
            <person name="Baker G."/>
            <person name="Powis K."/>
            <person name="Heckel D.G."/>
            <person name="Baxter S.W."/>
        </authorList>
    </citation>
    <scope>NUCLEOTIDE SEQUENCE [LARGE SCALE GENOMIC DNA]</scope>
    <source>
        <strain evidence="7 8">LV</strain>
        <tissue evidence="7">Single pupa</tissue>
    </source>
</reference>
<comment type="caution">
    <text evidence="6">Lacks conserved residue(s) required for the propagation of feature annotation.</text>
</comment>
<feature type="transmembrane region" description="Helical" evidence="6">
    <location>
        <begin position="56"/>
        <end position="78"/>
    </location>
</feature>
<dbReference type="EMBL" id="JAHIBW010000022">
    <property type="protein sequence ID" value="KAG7299554.1"/>
    <property type="molecule type" value="Genomic_DNA"/>
</dbReference>
<proteinExistence type="inferred from homology"/>
<feature type="transmembrane region" description="Helical" evidence="6">
    <location>
        <begin position="187"/>
        <end position="207"/>
    </location>
</feature>
<organism evidence="7 8">
    <name type="scientific">Plutella xylostella</name>
    <name type="common">Diamondback moth</name>
    <name type="synonym">Plutella maculipennis</name>
    <dbReference type="NCBI Taxonomy" id="51655"/>
    <lineage>
        <taxon>Eukaryota</taxon>
        <taxon>Metazoa</taxon>
        <taxon>Ecdysozoa</taxon>
        <taxon>Arthropoda</taxon>
        <taxon>Hexapoda</taxon>
        <taxon>Insecta</taxon>
        <taxon>Pterygota</taxon>
        <taxon>Neoptera</taxon>
        <taxon>Endopterygota</taxon>
        <taxon>Lepidoptera</taxon>
        <taxon>Glossata</taxon>
        <taxon>Ditrysia</taxon>
        <taxon>Yponomeutoidea</taxon>
        <taxon>Plutellidae</taxon>
        <taxon>Plutella</taxon>
    </lineage>
</organism>
<evidence type="ECO:0000256" key="4">
    <source>
        <dbReference type="ARBA" id="ARBA00022989"/>
    </source>
</evidence>
<evidence type="ECO:0000256" key="3">
    <source>
        <dbReference type="ARBA" id="ARBA00022692"/>
    </source>
</evidence>
<evidence type="ECO:0000313" key="8">
    <source>
        <dbReference type="Proteomes" id="UP000823941"/>
    </source>
</evidence>
<feature type="transmembrane region" description="Helical" evidence="6">
    <location>
        <begin position="151"/>
        <end position="175"/>
    </location>
</feature>
<keyword evidence="6" id="KW-0675">Receptor</keyword>
<evidence type="ECO:0000256" key="6">
    <source>
        <dbReference type="RuleBase" id="RU363108"/>
    </source>
</evidence>
<comment type="function">
    <text evidence="6">Gustatory receptor which mediates acceptance or avoidance behavior, depending on its substrates.</text>
</comment>
<evidence type="ECO:0000256" key="5">
    <source>
        <dbReference type="ARBA" id="ARBA00023136"/>
    </source>
</evidence>
<keyword evidence="3 6" id="KW-0812">Transmembrane</keyword>
<evidence type="ECO:0000256" key="1">
    <source>
        <dbReference type="ARBA" id="ARBA00004651"/>
    </source>
</evidence>
<name>A0ABQ7Q4B6_PLUXY</name>
<dbReference type="Proteomes" id="UP000823941">
    <property type="component" value="Chromosome 22"/>
</dbReference>
<keyword evidence="4 6" id="KW-1133">Transmembrane helix</keyword>
<keyword evidence="8" id="KW-1185">Reference proteome</keyword>
<protein>
    <recommendedName>
        <fullName evidence="6">Gustatory receptor</fullName>
    </recommendedName>
</protein>
<keyword evidence="5 6" id="KW-0472">Membrane</keyword>
<keyword evidence="2 6" id="KW-1003">Cell membrane</keyword>
<dbReference type="InterPro" id="IPR013604">
    <property type="entry name" value="7TM_chemorcpt"/>
</dbReference>
<accession>A0ABQ7Q4B6</accession>